<dbReference type="GO" id="GO:0000155">
    <property type="term" value="F:phosphorelay sensor kinase activity"/>
    <property type="evidence" value="ECO:0007669"/>
    <property type="project" value="InterPro"/>
</dbReference>
<evidence type="ECO:0000259" key="8">
    <source>
        <dbReference type="PROSITE" id="PS50109"/>
    </source>
</evidence>
<dbReference type="CDD" id="cd00082">
    <property type="entry name" value="HisKA"/>
    <property type="match status" value="1"/>
</dbReference>
<dbReference type="Pfam" id="PF13426">
    <property type="entry name" value="PAS_9"/>
    <property type="match status" value="1"/>
</dbReference>
<keyword evidence="6" id="KW-0902">Two-component regulatory system</keyword>
<dbReference type="PANTHER" id="PTHR43711:SF26">
    <property type="entry name" value="SENSOR HISTIDINE KINASE RCSC"/>
    <property type="match status" value="1"/>
</dbReference>
<organism evidence="10 11">
    <name type="scientific">Marinilabilia rubra</name>
    <dbReference type="NCBI Taxonomy" id="2162893"/>
    <lineage>
        <taxon>Bacteria</taxon>
        <taxon>Pseudomonadati</taxon>
        <taxon>Bacteroidota</taxon>
        <taxon>Bacteroidia</taxon>
        <taxon>Marinilabiliales</taxon>
        <taxon>Marinilabiliaceae</taxon>
        <taxon>Marinilabilia</taxon>
    </lineage>
</organism>
<keyword evidence="5 10" id="KW-0418">Kinase</keyword>
<dbReference type="Gene3D" id="3.30.565.10">
    <property type="entry name" value="Histidine kinase-like ATPase, C-terminal domain"/>
    <property type="match status" value="1"/>
</dbReference>
<dbReference type="PRINTS" id="PR00344">
    <property type="entry name" value="BCTRLSENSOR"/>
</dbReference>
<keyword evidence="7" id="KW-0472">Membrane</keyword>
<dbReference type="SUPFAM" id="SSF55874">
    <property type="entry name" value="ATPase domain of HSP90 chaperone/DNA topoisomerase II/histidine kinase"/>
    <property type="match status" value="1"/>
</dbReference>
<dbReference type="FunFam" id="3.30.565.10:FF:000010">
    <property type="entry name" value="Sensor histidine kinase RcsC"/>
    <property type="match status" value="1"/>
</dbReference>
<keyword evidence="11" id="KW-1185">Reference proteome</keyword>
<dbReference type="InterPro" id="IPR005467">
    <property type="entry name" value="His_kinase_dom"/>
</dbReference>
<keyword evidence="7" id="KW-0812">Transmembrane</keyword>
<evidence type="ECO:0000256" key="2">
    <source>
        <dbReference type="ARBA" id="ARBA00012438"/>
    </source>
</evidence>
<dbReference type="InterPro" id="IPR036097">
    <property type="entry name" value="HisK_dim/P_sf"/>
</dbReference>
<dbReference type="PANTHER" id="PTHR43711">
    <property type="entry name" value="TWO-COMPONENT HISTIDINE KINASE"/>
    <property type="match status" value="1"/>
</dbReference>
<proteinExistence type="predicted"/>
<evidence type="ECO:0000256" key="7">
    <source>
        <dbReference type="SAM" id="Phobius"/>
    </source>
</evidence>
<feature type="transmembrane region" description="Helical" evidence="7">
    <location>
        <begin position="54"/>
        <end position="72"/>
    </location>
</feature>
<keyword evidence="3" id="KW-0597">Phosphoprotein</keyword>
<dbReference type="Gene3D" id="3.30.450.20">
    <property type="entry name" value="PAS domain"/>
    <property type="match status" value="2"/>
</dbReference>
<dbReference type="SUPFAM" id="SSF55785">
    <property type="entry name" value="PYP-like sensor domain (PAS domain)"/>
    <property type="match status" value="2"/>
</dbReference>
<dbReference type="AlphaFoldDB" id="A0A2U2B7X6"/>
<sequence>MRKFFNKSKIDHEWLMAIRISCIFLIIGGLWIFFSDRLVLSFFKDPDQYARLQLWKGWFFVVSVAVILLLLIKNYLKRNRTLSESLQESDERFRYVIEKSVSGICIINSKGEFDYVNNSFCTVFGYEANEIVGQSITMLYSSDQHEAVINEVDRLFVNSLHETKTWDAIDKQNKQKKVKTDTMPITWFNGEEKLVSFVEDITARVKAEGELKRSERKYRSMMEALDIPLYIADDNCRILFANTAFRKRFGEVDDIKHCYKKVLYNEDRCGWCKGVKQLKIGQRYERELHDPGTGQIYQVIMAPIEFEEGQINKMIVMRDLTDIIKARQRAEESDRLKTAFLANMSHEVRTPLNAILGFSSILNDDTLPGEERSRFIDLIHQSGIQLLNIIDDIVDVARIEQGNLRISRVSVEVNPLLRETMDIMKLELADGSKPDLELRMENHLPVGYTIQADPLRLKQVLMNLLNNAIKFTRKGLVKLEVFKNNNHEVIFDVEDTGIGIPAEKMEVIFERFRQADESTTRVAGGNGLGLFISKNLIEQMGGQIKGTSTPGQGSTFSVIMKENKKT</sequence>
<dbReference type="InterPro" id="IPR036890">
    <property type="entry name" value="HATPase_C_sf"/>
</dbReference>
<dbReference type="Pfam" id="PF00512">
    <property type="entry name" value="HisKA"/>
    <property type="match status" value="1"/>
</dbReference>
<dbReference type="InterPro" id="IPR000014">
    <property type="entry name" value="PAS"/>
</dbReference>
<dbReference type="EMBL" id="QEWP01000008">
    <property type="protein sequence ID" value="PWD99152.1"/>
    <property type="molecule type" value="Genomic_DNA"/>
</dbReference>
<evidence type="ECO:0000256" key="4">
    <source>
        <dbReference type="ARBA" id="ARBA00022679"/>
    </source>
</evidence>
<feature type="domain" description="PAS" evidence="9">
    <location>
        <begin position="89"/>
        <end position="159"/>
    </location>
</feature>
<evidence type="ECO:0000256" key="5">
    <source>
        <dbReference type="ARBA" id="ARBA00022777"/>
    </source>
</evidence>
<dbReference type="SMART" id="SM00387">
    <property type="entry name" value="HATPase_c"/>
    <property type="match status" value="1"/>
</dbReference>
<name>A0A2U2B7X6_9BACT</name>
<evidence type="ECO:0000259" key="9">
    <source>
        <dbReference type="PROSITE" id="PS50112"/>
    </source>
</evidence>
<evidence type="ECO:0000313" key="11">
    <source>
        <dbReference type="Proteomes" id="UP000244956"/>
    </source>
</evidence>
<dbReference type="Proteomes" id="UP000244956">
    <property type="component" value="Unassembled WGS sequence"/>
</dbReference>
<comment type="caution">
    <text evidence="10">The sequence shown here is derived from an EMBL/GenBank/DDBJ whole genome shotgun (WGS) entry which is preliminary data.</text>
</comment>
<dbReference type="SMART" id="SM00091">
    <property type="entry name" value="PAS"/>
    <property type="match status" value="2"/>
</dbReference>
<feature type="domain" description="Histidine kinase" evidence="8">
    <location>
        <begin position="343"/>
        <end position="564"/>
    </location>
</feature>
<dbReference type="InterPro" id="IPR050736">
    <property type="entry name" value="Sensor_HK_Regulatory"/>
</dbReference>
<dbReference type="SUPFAM" id="SSF47384">
    <property type="entry name" value="Homodimeric domain of signal transducing histidine kinase"/>
    <property type="match status" value="1"/>
</dbReference>
<evidence type="ECO:0000313" key="10">
    <source>
        <dbReference type="EMBL" id="PWD99152.1"/>
    </source>
</evidence>
<dbReference type="RefSeq" id="WP_109264554.1">
    <property type="nucleotide sequence ID" value="NZ_QEWP01000008.1"/>
</dbReference>
<accession>A0A2U2B7X6</accession>
<dbReference type="Pfam" id="PF13188">
    <property type="entry name" value="PAS_8"/>
    <property type="match status" value="1"/>
</dbReference>
<evidence type="ECO:0000256" key="1">
    <source>
        <dbReference type="ARBA" id="ARBA00000085"/>
    </source>
</evidence>
<dbReference type="OrthoDB" id="9796457at2"/>
<dbReference type="InterPro" id="IPR003661">
    <property type="entry name" value="HisK_dim/P_dom"/>
</dbReference>
<dbReference type="Pfam" id="PF02518">
    <property type="entry name" value="HATPase_c"/>
    <property type="match status" value="1"/>
</dbReference>
<dbReference type="EC" id="2.7.13.3" evidence="2"/>
<keyword evidence="7" id="KW-1133">Transmembrane helix</keyword>
<reference evidence="10 11" key="1">
    <citation type="submission" date="2018-05" db="EMBL/GenBank/DDBJ databases">
        <title>Marinilabilia rubrum sp. nov., isolated from saltern sediment.</title>
        <authorList>
            <person name="Zhang R."/>
        </authorList>
    </citation>
    <scope>NUCLEOTIDE SEQUENCE [LARGE SCALE GENOMIC DNA]</scope>
    <source>
        <strain evidence="10 11">WTE16</strain>
    </source>
</reference>
<dbReference type="InterPro" id="IPR004358">
    <property type="entry name" value="Sig_transdc_His_kin-like_C"/>
</dbReference>
<protein>
    <recommendedName>
        <fullName evidence="2">histidine kinase</fullName>
        <ecNumber evidence="2">2.7.13.3</ecNumber>
    </recommendedName>
</protein>
<dbReference type="InterPro" id="IPR035965">
    <property type="entry name" value="PAS-like_dom_sf"/>
</dbReference>
<feature type="transmembrane region" description="Helical" evidence="7">
    <location>
        <begin position="12"/>
        <end position="34"/>
    </location>
</feature>
<dbReference type="SMART" id="SM00388">
    <property type="entry name" value="HisKA"/>
    <property type="match status" value="1"/>
</dbReference>
<dbReference type="PROSITE" id="PS50109">
    <property type="entry name" value="HIS_KIN"/>
    <property type="match status" value="1"/>
</dbReference>
<gene>
    <name evidence="10" type="ORF">DDZ16_11175</name>
</gene>
<dbReference type="CDD" id="cd16922">
    <property type="entry name" value="HATPase_EvgS-ArcB-TorS-like"/>
    <property type="match status" value="1"/>
</dbReference>
<evidence type="ECO:0000256" key="3">
    <source>
        <dbReference type="ARBA" id="ARBA00022553"/>
    </source>
</evidence>
<comment type="catalytic activity">
    <reaction evidence="1">
        <text>ATP + protein L-histidine = ADP + protein N-phospho-L-histidine.</text>
        <dbReference type="EC" id="2.7.13.3"/>
    </reaction>
</comment>
<keyword evidence="4" id="KW-0808">Transferase</keyword>
<feature type="domain" description="PAS" evidence="9">
    <location>
        <begin position="214"/>
        <end position="250"/>
    </location>
</feature>
<dbReference type="NCBIfam" id="TIGR00229">
    <property type="entry name" value="sensory_box"/>
    <property type="match status" value="2"/>
</dbReference>
<dbReference type="PROSITE" id="PS50112">
    <property type="entry name" value="PAS"/>
    <property type="match status" value="2"/>
</dbReference>
<dbReference type="Gene3D" id="1.10.287.130">
    <property type="match status" value="1"/>
</dbReference>
<evidence type="ECO:0000256" key="6">
    <source>
        <dbReference type="ARBA" id="ARBA00023012"/>
    </source>
</evidence>
<dbReference type="CDD" id="cd00130">
    <property type="entry name" value="PAS"/>
    <property type="match status" value="1"/>
</dbReference>
<dbReference type="InterPro" id="IPR003594">
    <property type="entry name" value="HATPase_dom"/>
</dbReference>